<feature type="domain" description="YDG" evidence="3">
    <location>
        <begin position="80"/>
        <end position="224"/>
    </location>
</feature>
<dbReference type="InterPro" id="IPR036987">
    <property type="entry name" value="SRA-YDG_sf"/>
</dbReference>
<dbReference type="SUPFAM" id="SSF88697">
    <property type="entry name" value="PUA domain-like"/>
    <property type="match status" value="1"/>
</dbReference>
<organism evidence="4 5">
    <name type="scientific">Penstemon smallii</name>
    <dbReference type="NCBI Taxonomy" id="265156"/>
    <lineage>
        <taxon>Eukaryota</taxon>
        <taxon>Viridiplantae</taxon>
        <taxon>Streptophyta</taxon>
        <taxon>Embryophyta</taxon>
        <taxon>Tracheophyta</taxon>
        <taxon>Spermatophyta</taxon>
        <taxon>Magnoliopsida</taxon>
        <taxon>eudicotyledons</taxon>
        <taxon>Gunneridae</taxon>
        <taxon>Pentapetalae</taxon>
        <taxon>asterids</taxon>
        <taxon>lamiids</taxon>
        <taxon>Lamiales</taxon>
        <taxon>Plantaginaceae</taxon>
        <taxon>Cheloneae</taxon>
        <taxon>Penstemon</taxon>
    </lineage>
</organism>
<comment type="caution">
    <text evidence="4">The sequence shown here is derived from an EMBL/GenBank/DDBJ whole genome shotgun (WGS) entry which is preliminary data.</text>
</comment>
<dbReference type="InterPro" id="IPR015947">
    <property type="entry name" value="PUA-like_sf"/>
</dbReference>
<gene>
    <name evidence="4" type="ORF">ACJIZ3_023819</name>
</gene>
<sequence>MVGQKGKKAFLPIRQGSLELTLLLLWLSEWPNILIIGGAPKVNHFIHNQDRPDKAFTTDRAKKTGNANACSGKIFVTVPLDHFGPITPENDPERKLGVLWGPHFPHVPGIFGQSEHGAQSVALSGGYEDEVDHGEWFLYTRSGERDLSGNKRINKKQSSETFFKFNVALRVSCRHGYPVRVVRQKRRSYPYANALYKFAMTILMLFGKKKRHIVELPYEEDFDKRKIPTKARPCQMNFEYLNYVKKK</sequence>
<keyword evidence="1 2" id="KW-0539">Nucleus</keyword>
<dbReference type="PANTHER" id="PTHR14140">
    <property type="entry name" value="E3 UBIQUITIN-PROTEIN LIGASE UHRF-RELATED"/>
    <property type="match status" value="1"/>
</dbReference>
<dbReference type="AlphaFoldDB" id="A0ABD3TS43"/>
<evidence type="ECO:0000313" key="4">
    <source>
        <dbReference type="EMBL" id="KAL3839228.1"/>
    </source>
</evidence>
<dbReference type="InterPro" id="IPR045134">
    <property type="entry name" value="UHRF1/2-like"/>
</dbReference>
<evidence type="ECO:0000256" key="1">
    <source>
        <dbReference type="ARBA" id="ARBA00023242"/>
    </source>
</evidence>
<evidence type="ECO:0000259" key="3">
    <source>
        <dbReference type="PROSITE" id="PS51015"/>
    </source>
</evidence>
<comment type="subcellular location">
    <subcellularLocation>
        <location evidence="2">Nucleus</location>
    </subcellularLocation>
</comment>
<dbReference type="InterPro" id="IPR003105">
    <property type="entry name" value="SRA_YDG"/>
</dbReference>
<dbReference type="PROSITE" id="PS51015">
    <property type="entry name" value="YDG"/>
    <property type="match status" value="1"/>
</dbReference>
<dbReference type="Gene3D" id="2.30.280.10">
    <property type="entry name" value="SRA-YDG"/>
    <property type="match status" value="1"/>
</dbReference>
<dbReference type="PANTHER" id="PTHR14140:SF27">
    <property type="entry name" value="OS04G0289800 PROTEIN"/>
    <property type="match status" value="1"/>
</dbReference>
<keyword evidence="5" id="KW-1185">Reference proteome</keyword>
<proteinExistence type="predicted"/>
<evidence type="ECO:0000256" key="2">
    <source>
        <dbReference type="PROSITE-ProRule" id="PRU00358"/>
    </source>
</evidence>
<dbReference type="Proteomes" id="UP001634393">
    <property type="component" value="Unassembled WGS sequence"/>
</dbReference>
<name>A0ABD3TS43_9LAMI</name>
<dbReference type="Pfam" id="PF02182">
    <property type="entry name" value="SAD_SRA"/>
    <property type="match status" value="1"/>
</dbReference>
<dbReference type="SMART" id="SM00466">
    <property type="entry name" value="SRA"/>
    <property type="match status" value="1"/>
</dbReference>
<evidence type="ECO:0000313" key="5">
    <source>
        <dbReference type="Proteomes" id="UP001634393"/>
    </source>
</evidence>
<accession>A0ABD3TS43</accession>
<reference evidence="4 5" key="1">
    <citation type="submission" date="2024-12" db="EMBL/GenBank/DDBJ databases">
        <title>The unique morphological basis and parallel evolutionary history of personate flowers in Penstemon.</title>
        <authorList>
            <person name="Depatie T.H."/>
            <person name="Wessinger C.A."/>
        </authorList>
    </citation>
    <scope>NUCLEOTIDE SEQUENCE [LARGE SCALE GENOMIC DNA]</scope>
    <source>
        <strain evidence="4">WTNN_2</strain>
        <tissue evidence="4">Leaf</tissue>
    </source>
</reference>
<dbReference type="GO" id="GO:0005634">
    <property type="term" value="C:nucleus"/>
    <property type="evidence" value="ECO:0007669"/>
    <property type="project" value="UniProtKB-SubCell"/>
</dbReference>
<dbReference type="EMBL" id="JBJXBP010000003">
    <property type="protein sequence ID" value="KAL3839228.1"/>
    <property type="molecule type" value="Genomic_DNA"/>
</dbReference>
<protein>
    <recommendedName>
        <fullName evidence="3">YDG domain-containing protein</fullName>
    </recommendedName>
</protein>